<feature type="non-terminal residue" evidence="1">
    <location>
        <position position="63"/>
    </location>
</feature>
<dbReference type="EMBL" id="JAMKFB020000001">
    <property type="protein sequence ID" value="KAL0202965.1"/>
    <property type="molecule type" value="Genomic_DNA"/>
</dbReference>
<dbReference type="Gene3D" id="3.40.50.1000">
    <property type="entry name" value="HAD superfamily/HAD-like"/>
    <property type="match status" value="1"/>
</dbReference>
<dbReference type="AlphaFoldDB" id="A0ABD0RWN0"/>
<keyword evidence="2" id="KW-1185">Reference proteome</keyword>
<dbReference type="Proteomes" id="UP001529510">
    <property type="component" value="Unassembled WGS sequence"/>
</dbReference>
<evidence type="ECO:0000313" key="1">
    <source>
        <dbReference type="EMBL" id="KAL0202965.1"/>
    </source>
</evidence>
<reference evidence="1 2" key="1">
    <citation type="submission" date="2024-05" db="EMBL/GenBank/DDBJ databases">
        <title>Genome sequencing and assembly of Indian major carp, Cirrhinus mrigala (Hamilton, 1822).</title>
        <authorList>
            <person name="Mohindra V."/>
            <person name="Chowdhury L.M."/>
            <person name="Lal K."/>
            <person name="Jena J.K."/>
        </authorList>
    </citation>
    <scope>NUCLEOTIDE SEQUENCE [LARGE SCALE GENOMIC DNA]</scope>
    <source>
        <strain evidence="1">CM1030</strain>
        <tissue evidence="1">Blood</tissue>
    </source>
</reference>
<sequence length="63" mass="6911">MVCVGDNKGTALSICRRVGIITEQEEEEAEGGPYGSGLTGREFDELPPHLQRQACRTARCFAR</sequence>
<gene>
    <name evidence="1" type="ORF">M9458_000983</name>
</gene>
<accession>A0ABD0RWN0</accession>
<proteinExistence type="predicted"/>
<organism evidence="1 2">
    <name type="scientific">Cirrhinus mrigala</name>
    <name type="common">Mrigala</name>
    <dbReference type="NCBI Taxonomy" id="683832"/>
    <lineage>
        <taxon>Eukaryota</taxon>
        <taxon>Metazoa</taxon>
        <taxon>Chordata</taxon>
        <taxon>Craniata</taxon>
        <taxon>Vertebrata</taxon>
        <taxon>Euteleostomi</taxon>
        <taxon>Actinopterygii</taxon>
        <taxon>Neopterygii</taxon>
        <taxon>Teleostei</taxon>
        <taxon>Ostariophysi</taxon>
        <taxon>Cypriniformes</taxon>
        <taxon>Cyprinidae</taxon>
        <taxon>Labeoninae</taxon>
        <taxon>Labeonini</taxon>
        <taxon>Cirrhinus</taxon>
    </lineage>
</organism>
<protein>
    <submittedName>
        <fullName evidence="1">Uncharacterized protein</fullName>
    </submittedName>
</protein>
<dbReference type="InterPro" id="IPR023214">
    <property type="entry name" value="HAD_sf"/>
</dbReference>
<name>A0ABD0RWN0_CIRMR</name>
<comment type="caution">
    <text evidence="1">The sequence shown here is derived from an EMBL/GenBank/DDBJ whole genome shotgun (WGS) entry which is preliminary data.</text>
</comment>
<evidence type="ECO:0000313" key="2">
    <source>
        <dbReference type="Proteomes" id="UP001529510"/>
    </source>
</evidence>